<keyword evidence="3" id="KW-1185">Reference proteome</keyword>
<proteinExistence type="predicted"/>
<feature type="region of interest" description="Disordered" evidence="1">
    <location>
        <begin position="1"/>
        <end position="73"/>
    </location>
</feature>
<name>A0ABN7SYG1_OIKDI</name>
<feature type="compositionally biased region" description="Basic and acidic residues" evidence="1">
    <location>
        <begin position="46"/>
        <end position="67"/>
    </location>
</feature>
<feature type="compositionally biased region" description="Basic residues" evidence="1">
    <location>
        <begin position="23"/>
        <end position="44"/>
    </location>
</feature>
<evidence type="ECO:0000313" key="3">
    <source>
        <dbReference type="Proteomes" id="UP001158576"/>
    </source>
</evidence>
<protein>
    <submittedName>
        <fullName evidence="2">Oidioi.mRNA.OKI2018_I69.chr1.g3448.t1.cds</fullName>
    </submittedName>
</protein>
<evidence type="ECO:0000256" key="1">
    <source>
        <dbReference type="SAM" id="MobiDB-lite"/>
    </source>
</evidence>
<reference evidence="2 3" key="1">
    <citation type="submission" date="2021-04" db="EMBL/GenBank/DDBJ databases">
        <authorList>
            <person name="Bliznina A."/>
        </authorList>
    </citation>
    <scope>NUCLEOTIDE SEQUENCE [LARGE SCALE GENOMIC DNA]</scope>
</reference>
<organism evidence="2 3">
    <name type="scientific">Oikopleura dioica</name>
    <name type="common">Tunicate</name>
    <dbReference type="NCBI Taxonomy" id="34765"/>
    <lineage>
        <taxon>Eukaryota</taxon>
        <taxon>Metazoa</taxon>
        <taxon>Chordata</taxon>
        <taxon>Tunicata</taxon>
        <taxon>Appendicularia</taxon>
        <taxon>Copelata</taxon>
        <taxon>Oikopleuridae</taxon>
        <taxon>Oikopleura</taxon>
    </lineage>
</organism>
<gene>
    <name evidence="2" type="ORF">OKIOD_LOCUS12213</name>
</gene>
<dbReference type="EMBL" id="OU015566">
    <property type="protein sequence ID" value="CAG5107696.1"/>
    <property type="molecule type" value="Genomic_DNA"/>
</dbReference>
<dbReference type="Proteomes" id="UP001158576">
    <property type="component" value="Chromosome 1"/>
</dbReference>
<sequence>MKNGAGLLKLNLIPSEAAPRKESAKRKQRKSRKRHRKIGRRNLRKAITDLARDPKAARKSPRSEKIPEQGWIF</sequence>
<accession>A0ABN7SYG1</accession>
<evidence type="ECO:0000313" key="2">
    <source>
        <dbReference type="EMBL" id="CAG5107696.1"/>
    </source>
</evidence>